<evidence type="ECO:0000313" key="2">
    <source>
        <dbReference type="EMBL" id="MBC5652891.1"/>
    </source>
</evidence>
<evidence type="ECO:0000256" key="1">
    <source>
        <dbReference type="SAM" id="Phobius"/>
    </source>
</evidence>
<keyword evidence="1" id="KW-0472">Membrane</keyword>
<keyword evidence="1" id="KW-0812">Transmembrane</keyword>
<proteinExistence type="predicted"/>
<feature type="transmembrane region" description="Helical" evidence="1">
    <location>
        <begin position="75"/>
        <end position="99"/>
    </location>
</feature>
<keyword evidence="1" id="KW-1133">Transmembrane helix</keyword>
<dbReference type="RefSeq" id="WP_021926289.1">
    <property type="nucleotide sequence ID" value="NZ_JACOOT010000040.1"/>
</dbReference>
<reference evidence="2 3" key="1">
    <citation type="submission" date="2020-08" db="EMBL/GenBank/DDBJ databases">
        <title>Genome public.</title>
        <authorList>
            <person name="Liu C."/>
            <person name="Sun Q."/>
        </authorList>
    </citation>
    <scope>NUCLEOTIDE SEQUENCE [LARGE SCALE GENOMIC DNA]</scope>
    <source>
        <strain evidence="2 3">BX17</strain>
    </source>
</reference>
<organism evidence="2 3">
    <name type="scientific">Blautia segnis</name>
    <dbReference type="NCBI Taxonomy" id="2763030"/>
    <lineage>
        <taxon>Bacteria</taxon>
        <taxon>Bacillati</taxon>
        <taxon>Bacillota</taxon>
        <taxon>Clostridia</taxon>
        <taxon>Lachnospirales</taxon>
        <taxon>Lachnospiraceae</taxon>
        <taxon>Blautia</taxon>
    </lineage>
</organism>
<feature type="transmembrane region" description="Helical" evidence="1">
    <location>
        <begin position="39"/>
        <end position="63"/>
    </location>
</feature>
<dbReference type="AlphaFoldDB" id="A0A8I0AM90"/>
<dbReference type="EMBL" id="JACOOT010000040">
    <property type="protein sequence ID" value="MBC5652891.1"/>
    <property type="molecule type" value="Genomic_DNA"/>
</dbReference>
<dbReference type="Proteomes" id="UP000652847">
    <property type="component" value="Unassembled WGS sequence"/>
</dbReference>
<name>A0A8I0AM90_9FIRM</name>
<gene>
    <name evidence="2" type="ORF">H8S54_17785</name>
</gene>
<evidence type="ECO:0000313" key="3">
    <source>
        <dbReference type="Proteomes" id="UP000652847"/>
    </source>
</evidence>
<comment type="caution">
    <text evidence="2">The sequence shown here is derived from an EMBL/GenBank/DDBJ whole genome shotgun (WGS) entry which is preliminary data.</text>
</comment>
<keyword evidence="3" id="KW-1185">Reference proteome</keyword>
<accession>A0A8I0AM90</accession>
<protein>
    <submittedName>
        <fullName evidence="2">Uncharacterized protein</fullName>
    </submittedName>
</protein>
<sequence length="144" mass="16847">MINEEKVKIMDRLALYEKQEGRKYLPVSKYYRSDYIGLALIKNFFLVTIGYGLILALIAAYNLEYLLDNVHKMDLVSLGVVVLAGYVGTLVVYTLLTYIQYTVKYHRAKKSVKEYYSQLTRLEKIYNREEKKFAGREMSGGYRK</sequence>